<keyword evidence="2" id="KW-0812">Transmembrane</keyword>
<dbReference type="AlphaFoldDB" id="A0A9D2BHM0"/>
<keyword evidence="3" id="KW-0732">Signal</keyword>
<name>A0A9D2BHM0_9BACT</name>
<dbReference type="Pfam" id="PF01103">
    <property type="entry name" value="Omp85"/>
    <property type="match status" value="1"/>
</dbReference>
<dbReference type="EMBL" id="DXEL01000085">
    <property type="protein sequence ID" value="HIX75822.1"/>
    <property type="molecule type" value="Genomic_DNA"/>
</dbReference>
<proteinExistence type="predicted"/>
<evidence type="ECO:0000256" key="4">
    <source>
        <dbReference type="ARBA" id="ARBA00023136"/>
    </source>
</evidence>
<protein>
    <submittedName>
        <fullName evidence="7">BamA/TamA family outer membrane protein</fullName>
    </submittedName>
</protein>
<gene>
    <name evidence="7" type="ORF">H9977_12440</name>
</gene>
<reference evidence="7" key="1">
    <citation type="journal article" date="2021" name="PeerJ">
        <title>Extensive microbial diversity within the chicken gut microbiome revealed by metagenomics and culture.</title>
        <authorList>
            <person name="Gilroy R."/>
            <person name="Ravi A."/>
            <person name="Getino M."/>
            <person name="Pursley I."/>
            <person name="Horton D.L."/>
            <person name="Alikhan N.F."/>
            <person name="Baker D."/>
            <person name="Gharbi K."/>
            <person name="Hall N."/>
            <person name="Watson M."/>
            <person name="Adriaenssens E.M."/>
            <person name="Foster-Nyarko E."/>
            <person name="Jarju S."/>
            <person name="Secka A."/>
            <person name="Antonio M."/>
            <person name="Oren A."/>
            <person name="Chaudhuri R.R."/>
            <person name="La Ragione R."/>
            <person name="Hildebrand F."/>
            <person name="Pallen M.J."/>
        </authorList>
    </citation>
    <scope>NUCLEOTIDE SEQUENCE</scope>
    <source>
        <strain evidence="7">ChiGjej6B6-14162</strain>
    </source>
</reference>
<dbReference type="Proteomes" id="UP000886740">
    <property type="component" value="Unassembled WGS sequence"/>
</dbReference>
<dbReference type="InterPro" id="IPR000184">
    <property type="entry name" value="Bac_surfAg_D15"/>
</dbReference>
<dbReference type="PANTHER" id="PTHR12815">
    <property type="entry name" value="SORTING AND ASSEMBLY MACHINERY SAMM50 PROTEIN FAMILY MEMBER"/>
    <property type="match status" value="1"/>
</dbReference>
<evidence type="ECO:0000259" key="6">
    <source>
        <dbReference type="Pfam" id="PF01103"/>
    </source>
</evidence>
<dbReference type="Gene3D" id="2.40.160.50">
    <property type="entry name" value="membrane protein fhac: a member of the omp85/tpsb transporter family"/>
    <property type="match status" value="1"/>
</dbReference>
<sequence length="786" mass="90900">MRFSLSYICLSAVFVFLMLSCSSTKFVGEGEYLLDKVTIRSSEPLNKQYDLHSYLRQQPNFKVFGLVKWQLYVYGWSGHNEKKWINRQLRKLGEPPVIMDTLLVSQSAEELQRFLVNKGYMNAQVSYSIDTSKYKKAKVYYDITPNVPYRIRDYKMALEDPSIDSLAHMKPPVRSRFKSAFYPSSEEYESLVKPGLLFDRDLLDEERERVSKLLRQHGYYAFNRNYLTYMADSSFNENAVDLEMSLSPFRQVTRSGEVTESDHRRYYINSVKIYTDYDALSQANGIPYEVTDSVQWRNMRINYGAEGRSLRPSVLIRSSYIRPGQLYNERNVEQTYSAFASLRALKNVNIRFNEFEENDTMKLDCEILTAPSKVHTVGVDLEGTNSAGDLGFASSVSYQHRNLFKGSEVFTAKVRGAYESLSGGREYGLTDNYWELGAEGSMLFPQFLFPFLSSDFRRKSRASTEVKVSYNLQTRPEYTRAILSGGWSYLWQDRQNSQAKHTFRLLDLNYVYLPKIREDFIADLPDYMLLYNYTDHFIMASGYTYSFSNSSPQQRLRNTHSIRASVEIAGNLLNAFSHLTKAAKNENGVYELFGTEYAQYAKFDFDYSRGIILDNRNKLAFHVGVGVGLPYGNSDYLPFERVYFSGGANSVRGWSVRELGPGSMQVTDSTSFALQSGDIRLDLSIEYRTKLFWKFELAAYIDAGNVWTAKKLEDQKDGNFDFSRFYKEIAVSYGLGLRLDFDFFLLRFDTGMKAYNPQERGSRRWAITRPNLKDNFAWHFAVGYPF</sequence>
<dbReference type="PROSITE" id="PS51257">
    <property type="entry name" value="PROKAR_LIPOPROTEIN"/>
    <property type="match status" value="1"/>
</dbReference>
<evidence type="ECO:0000313" key="8">
    <source>
        <dbReference type="Proteomes" id="UP000886740"/>
    </source>
</evidence>
<comment type="caution">
    <text evidence="7">The sequence shown here is derived from an EMBL/GenBank/DDBJ whole genome shotgun (WGS) entry which is preliminary data.</text>
</comment>
<evidence type="ECO:0000256" key="2">
    <source>
        <dbReference type="ARBA" id="ARBA00022692"/>
    </source>
</evidence>
<evidence type="ECO:0000256" key="5">
    <source>
        <dbReference type="ARBA" id="ARBA00023237"/>
    </source>
</evidence>
<feature type="domain" description="Bacterial surface antigen (D15)" evidence="6">
    <location>
        <begin position="594"/>
        <end position="774"/>
    </location>
</feature>
<dbReference type="Gene3D" id="3.10.20.310">
    <property type="entry name" value="membrane protein fhac"/>
    <property type="match status" value="1"/>
</dbReference>
<dbReference type="PANTHER" id="PTHR12815:SF47">
    <property type="entry name" value="TRANSLOCATION AND ASSEMBLY MODULE SUBUNIT TAMA"/>
    <property type="match status" value="1"/>
</dbReference>
<comment type="subcellular location">
    <subcellularLocation>
        <location evidence="1">Membrane</location>
    </subcellularLocation>
</comment>
<accession>A0A9D2BHM0</accession>
<keyword evidence="5" id="KW-0998">Cell outer membrane</keyword>
<evidence type="ECO:0000313" key="7">
    <source>
        <dbReference type="EMBL" id="HIX75822.1"/>
    </source>
</evidence>
<evidence type="ECO:0000256" key="3">
    <source>
        <dbReference type="ARBA" id="ARBA00022729"/>
    </source>
</evidence>
<keyword evidence="4" id="KW-0472">Membrane</keyword>
<reference evidence="7" key="2">
    <citation type="submission" date="2021-04" db="EMBL/GenBank/DDBJ databases">
        <authorList>
            <person name="Gilroy R."/>
        </authorList>
    </citation>
    <scope>NUCLEOTIDE SEQUENCE</scope>
    <source>
        <strain evidence="7">ChiGjej6B6-14162</strain>
    </source>
</reference>
<evidence type="ECO:0000256" key="1">
    <source>
        <dbReference type="ARBA" id="ARBA00004370"/>
    </source>
</evidence>
<organism evidence="7 8">
    <name type="scientific">Candidatus Parabacteroides intestinipullorum</name>
    <dbReference type="NCBI Taxonomy" id="2838723"/>
    <lineage>
        <taxon>Bacteria</taxon>
        <taxon>Pseudomonadati</taxon>
        <taxon>Bacteroidota</taxon>
        <taxon>Bacteroidia</taxon>
        <taxon>Bacteroidales</taxon>
        <taxon>Tannerellaceae</taxon>
        <taxon>Parabacteroides</taxon>
    </lineage>
</organism>
<dbReference type="GO" id="GO:0019867">
    <property type="term" value="C:outer membrane"/>
    <property type="evidence" value="ECO:0007669"/>
    <property type="project" value="InterPro"/>
</dbReference>
<dbReference type="InterPro" id="IPR039910">
    <property type="entry name" value="D15-like"/>
</dbReference>